<keyword evidence="3" id="KW-1185">Reference proteome</keyword>
<sequence length="61" mass="6948">MNQATNIQPQNNRHQRLPNIGGSQRTQRTQRGNPFGGLRSSDTPIQNAEFQTVLFWGFSFT</sequence>
<gene>
    <name evidence="2" type="ORF">DERYTH_LOCUS1326</name>
</gene>
<protein>
    <submittedName>
        <fullName evidence="2">14640_t:CDS:1</fullName>
    </submittedName>
</protein>
<evidence type="ECO:0000313" key="3">
    <source>
        <dbReference type="Proteomes" id="UP000789405"/>
    </source>
</evidence>
<proteinExistence type="predicted"/>
<comment type="caution">
    <text evidence="2">The sequence shown here is derived from an EMBL/GenBank/DDBJ whole genome shotgun (WGS) entry which is preliminary data.</text>
</comment>
<feature type="region of interest" description="Disordered" evidence="1">
    <location>
        <begin position="1"/>
        <end position="44"/>
    </location>
</feature>
<evidence type="ECO:0000256" key="1">
    <source>
        <dbReference type="SAM" id="MobiDB-lite"/>
    </source>
</evidence>
<evidence type="ECO:0000313" key="2">
    <source>
        <dbReference type="EMBL" id="CAG8468099.1"/>
    </source>
</evidence>
<reference evidence="2" key="1">
    <citation type="submission" date="2021-06" db="EMBL/GenBank/DDBJ databases">
        <authorList>
            <person name="Kallberg Y."/>
            <person name="Tangrot J."/>
            <person name="Rosling A."/>
        </authorList>
    </citation>
    <scope>NUCLEOTIDE SEQUENCE</scope>
    <source>
        <strain evidence="2">MA453B</strain>
    </source>
</reference>
<feature type="compositionally biased region" description="Polar residues" evidence="1">
    <location>
        <begin position="21"/>
        <end position="32"/>
    </location>
</feature>
<feature type="compositionally biased region" description="Polar residues" evidence="1">
    <location>
        <begin position="1"/>
        <end position="12"/>
    </location>
</feature>
<dbReference type="OrthoDB" id="2474894at2759"/>
<dbReference type="Proteomes" id="UP000789405">
    <property type="component" value="Unassembled WGS sequence"/>
</dbReference>
<name>A0A9N8VVR8_9GLOM</name>
<dbReference type="AlphaFoldDB" id="A0A9N8VVR8"/>
<accession>A0A9N8VVR8</accession>
<organism evidence="2 3">
    <name type="scientific">Dentiscutata erythropus</name>
    <dbReference type="NCBI Taxonomy" id="1348616"/>
    <lineage>
        <taxon>Eukaryota</taxon>
        <taxon>Fungi</taxon>
        <taxon>Fungi incertae sedis</taxon>
        <taxon>Mucoromycota</taxon>
        <taxon>Glomeromycotina</taxon>
        <taxon>Glomeromycetes</taxon>
        <taxon>Diversisporales</taxon>
        <taxon>Gigasporaceae</taxon>
        <taxon>Dentiscutata</taxon>
    </lineage>
</organism>
<dbReference type="EMBL" id="CAJVPY010000361">
    <property type="protein sequence ID" value="CAG8468099.1"/>
    <property type="molecule type" value="Genomic_DNA"/>
</dbReference>